<sequence>MTSTIRPDKHHVISRESGFLLGRGPEDKSMKPKKVMTLPPGMDRVVFDMIPLNTETGLYRITCDGAPLISVNRKLYAMIDDSKEPDEWYLIKAEAHGPNAYVFVPPLPSSSRPISIIFSNKYFLN</sequence>
<reference evidence="1" key="1">
    <citation type="submission" date="2022-07" db="EMBL/GenBank/DDBJ databases">
        <title>Genome Sequence of Physisporinus lineatus.</title>
        <authorList>
            <person name="Buettner E."/>
        </authorList>
    </citation>
    <scope>NUCLEOTIDE SEQUENCE</scope>
    <source>
        <strain evidence="1">VT162</strain>
    </source>
</reference>
<dbReference type="InterPro" id="IPR031755">
    <property type="entry name" value="Inhibitor_I66"/>
</dbReference>
<dbReference type="Proteomes" id="UP001212997">
    <property type="component" value="Unassembled WGS sequence"/>
</dbReference>
<dbReference type="Pfam" id="PF16850">
    <property type="entry name" value="Inhibitor_I66"/>
    <property type="match status" value="1"/>
</dbReference>
<evidence type="ECO:0000313" key="2">
    <source>
        <dbReference type="Proteomes" id="UP001212997"/>
    </source>
</evidence>
<dbReference type="GO" id="GO:0004867">
    <property type="term" value="F:serine-type endopeptidase inhibitor activity"/>
    <property type="evidence" value="ECO:0007669"/>
    <property type="project" value="InterPro"/>
</dbReference>
<dbReference type="EMBL" id="JANAWD010000429">
    <property type="protein sequence ID" value="KAJ3479591.1"/>
    <property type="molecule type" value="Genomic_DNA"/>
</dbReference>
<name>A0AAD5V1N6_9APHY</name>
<dbReference type="Gene3D" id="2.80.10.50">
    <property type="match status" value="1"/>
</dbReference>
<proteinExistence type="predicted"/>
<keyword evidence="2" id="KW-1185">Reference proteome</keyword>
<protein>
    <submittedName>
        <fullName evidence="1">Uncharacterized protein</fullName>
    </submittedName>
</protein>
<accession>A0AAD5V1N6</accession>
<comment type="caution">
    <text evidence="1">The sequence shown here is derived from an EMBL/GenBank/DDBJ whole genome shotgun (WGS) entry which is preliminary data.</text>
</comment>
<gene>
    <name evidence="1" type="ORF">NLI96_g8952</name>
</gene>
<dbReference type="AlphaFoldDB" id="A0AAD5V1N6"/>
<organism evidence="1 2">
    <name type="scientific">Meripilus lineatus</name>
    <dbReference type="NCBI Taxonomy" id="2056292"/>
    <lineage>
        <taxon>Eukaryota</taxon>
        <taxon>Fungi</taxon>
        <taxon>Dikarya</taxon>
        <taxon>Basidiomycota</taxon>
        <taxon>Agaricomycotina</taxon>
        <taxon>Agaricomycetes</taxon>
        <taxon>Polyporales</taxon>
        <taxon>Meripilaceae</taxon>
        <taxon>Meripilus</taxon>
    </lineage>
</organism>
<evidence type="ECO:0000313" key="1">
    <source>
        <dbReference type="EMBL" id="KAJ3479591.1"/>
    </source>
</evidence>